<dbReference type="InterPro" id="IPR029063">
    <property type="entry name" value="SAM-dependent_MTases_sf"/>
</dbReference>
<keyword evidence="4" id="KW-1185">Reference proteome</keyword>
<keyword evidence="1 3" id="KW-0489">Methyltransferase</keyword>
<dbReference type="OrthoDB" id="9794615at2"/>
<dbReference type="RefSeq" id="WP_127744789.1">
    <property type="nucleotide sequence ID" value="NZ_SACN01000002.1"/>
</dbReference>
<dbReference type="PANTHER" id="PTHR43648">
    <property type="entry name" value="ELECTRON TRANSFER FLAVOPROTEIN BETA SUBUNIT LYSINE METHYLTRANSFERASE"/>
    <property type="match status" value="1"/>
</dbReference>
<proteinExistence type="predicted"/>
<organism evidence="3 4">
    <name type="scientific">Sphingomonas crocodyli</name>
    <dbReference type="NCBI Taxonomy" id="1979270"/>
    <lineage>
        <taxon>Bacteria</taxon>
        <taxon>Pseudomonadati</taxon>
        <taxon>Pseudomonadota</taxon>
        <taxon>Alphaproteobacteria</taxon>
        <taxon>Sphingomonadales</taxon>
        <taxon>Sphingomonadaceae</taxon>
        <taxon>Sphingomonas</taxon>
    </lineage>
</organism>
<dbReference type="InterPro" id="IPR050078">
    <property type="entry name" value="Ribosomal_L11_MeTrfase_PrmA"/>
</dbReference>
<evidence type="ECO:0000313" key="4">
    <source>
        <dbReference type="Proteomes" id="UP000282971"/>
    </source>
</evidence>
<reference evidence="3 4" key="1">
    <citation type="submission" date="2019-01" db="EMBL/GenBank/DDBJ databases">
        <authorList>
            <person name="Chen W.-M."/>
        </authorList>
    </citation>
    <scope>NUCLEOTIDE SEQUENCE [LARGE SCALE GENOMIC DNA]</scope>
    <source>
        <strain evidence="3 4">CCP-7</strain>
    </source>
</reference>
<sequence length="223" mass="23800">MKPTSNRNTEDHPHASIAGFIADRLPLTVVPFVPELRVHKAVPTSGLRELAERDPGFDSPYWAHHWGGGLALARFVLDRPEMVAGKRVLDLGTGSGIVAIAAMLAGASEVIAADVDPYAIEAVRLNAAANGVAVTPWFGDMTKVGAIPDVDIILVGDLFYDRATARRAISFLTLCRAADVEVLIGDPQRAFLPKGMDVLATWQVSEASGAENADAKPSSVFRF</sequence>
<dbReference type="GO" id="GO:0032259">
    <property type="term" value="P:methylation"/>
    <property type="evidence" value="ECO:0007669"/>
    <property type="project" value="UniProtKB-KW"/>
</dbReference>
<dbReference type="EMBL" id="SACN01000002">
    <property type="protein sequence ID" value="RVT90773.1"/>
    <property type="molecule type" value="Genomic_DNA"/>
</dbReference>
<evidence type="ECO:0000313" key="3">
    <source>
        <dbReference type="EMBL" id="RVT90773.1"/>
    </source>
</evidence>
<keyword evidence="2 3" id="KW-0808">Transferase</keyword>
<dbReference type="SUPFAM" id="SSF53335">
    <property type="entry name" value="S-adenosyl-L-methionine-dependent methyltransferases"/>
    <property type="match status" value="1"/>
</dbReference>
<evidence type="ECO:0000256" key="1">
    <source>
        <dbReference type="ARBA" id="ARBA00022603"/>
    </source>
</evidence>
<name>A0A437LZN1_9SPHN</name>
<gene>
    <name evidence="3" type="ORF">EOD43_14585</name>
</gene>
<dbReference type="PANTHER" id="PTHR43648:SF1">
    <property type="entry name" value="ELECTRON TRANSFER FLAVOPROTEIN BETA SUBUNIT LYSINE METHYLTRANSFERASE"/>
    <property type="match status" value="1"/>
</dbReference>
<dbReference type="Gene3D" id="3.40.50.150">
    <property type="entry name" value="Vaccinia Virus protein VP39"/>
    <property type="match status" value="1"/>
</dbReference>
<dbReference type="Pfam" id="PF06325">
    <property type="entry name" value="PrmA"/>
    <property type="match status" value="1"/>
</dbReference>
<dbReference type="Proteomes" id="UP000282971">
    <property type="component" value="Unassembled WGS sequence"/>
</dbReference>
<dbReference type="AlphaFoldDB" id="A0A437LZN1"/>
<comment type="caution">
    <text evidence="3">The sequence shown here is derived from an EMBL/GenBank/DDBJ whole genome shotgun (WGS) entry which is preliminary data.</text>
</comment>
<protein>
    <submittedName>
        <fullName evidence="3">Methyltransferase</fullName>
    </submittedName>
</protein>
<dbReference type="CDD" id="cd02440">
    <property type="entry name" value="AdoMet_MTases"/>
    <property type="match status" value="1"/>
</dbReference>
<accession>A0A437LZN1</accession>
<dbReference type="GO" id="GO:0016279">
    <property type="term" value="F:protein-lysine N-methyltransferase activity"/>
    <property type="evidence" value="ECO:0007669"/>
    <property type="project" value="TreeGrafter"/>
</dbReference>
<evidence type="ECO:0000256" key="2">
    <source>
        <dbReference type="ARBA" id="ARBA00022679"/>
    </source>
</evidence>